<feature type="compositionally biased region" description="Polar residues" evidence="1">
    <location>
        <begin position="217"/>
        <end position="227"/>
    </location>
</feature>
<feature type="compositionally biased region" description="Polar residues" evidence="1">
    <location>
        <begin position="237"/>
        <end position="246"/>
    </location>
</feature>
<feature type="region of interest" description="Disordered" evidence="1">
    <location>
        <begin position="43"/>
        <end position="314"/>
    </location>
</feature>
<feature type="compositionally biased region" description="Basic and acidic residues" evidence="1">
    <location>
        <begin position="44"/>
        <end position="54"/>
    </location>
</feature>
<organism evidence="2 3">
    <name type="scientific">Elysia marginata</name>
    <dbReference type="NCBI Taxonomy" id="1093978"/>
    <lineage>
        <taxon>Eukaryota</taxon>
        <taxon>Metazoa</taxon>
        <taxon>Spiralia</taxon>
        <taxon>Lophotrochozoa</taxon>
        <taxon>Mollusca</taxon>
        <taxon>Gastropoda</taxon>
        <taxon>Heterobranchia</taxon>
        <taxon>Euthyneura</taxon>
        <taxon>Panpulmonata</taxon>
        <taxon>Sacoglossa</taxon>
        <taxon>Placobranchoidea</taxon>
        <taxon>Plakobranchidae</taxon>
        <taxon>Elysia</taxon>
    </lineage>
</organism>
<reference evidence="2 3" key="1">
    <citation type="journal article" date="2021" name="Elife">
        <title>Chloroplast acquisition without the gene transfer in kleptoplastic sea slugs, Plakobranchus ocellatus.</title>
        <authorList>
            <person name="Maeda T."/>
            <person name="Takahashi S."/>
            <person name="Yoshida T."/>
            <person name="Shimamura S."/>
            <person name="Takaki Y."/>
            <person name="Nagai Y."/>
            <person name="Toyoda A."/>
            <person name="Suzuki Y."/>
            <person name="Arimoto A."/>
            <person name="Ishii H."/>
            <person name="Satoh N."/>
            <person name="Nishiyama T."/>
            <person name="Hasebe M."/>
            <person name="Maruyama T."/>
            <person name="Minagawa J."/>
            <person name="Obokata J."/>
            <person name="Shigenobu S."/>
        </authorList>
    </citation>
    <scope>NUCLEOTIDE SEQUENCE [LARGE SCALE GENOMIC DNA]</scope>
</reference>
<feature type="compositionally biased region" description="Basic and acidic residues" evidence="1">
    <location>
        <begin position="276"/>
        <end position="293"/>
    </location>
</feature>
<dbReference type="AlphaFoldDB" id="A0AAV4J186"/>
<feature type="compositionally biased region" description="Basic and acidic residues" evidence="1">
    <location>
        <begin position="253"/>
        <end position="269"/>
    </location>
</feature>
<feature type="compositionally biased region" description="Basic and acidic residues" evidence="1">
    <location>
        <begin position="142"/>
        <end position="157"/>
    </location>
</feature>
<evidence type="ECO:0000313" key="3">
    <source>
        <dbReference type="Proteomes" id="UP000762676"/>
    </source>
</evidence>
<evidence type="ECO:0000313" key="2">
    <source>
        <dbReference type="EMBL" id="GFS15688.1"/>
    </source>
</evidence>
<name>A0AAV4J186_9GAST</name>
<evidence type="ECO:0000256" key="1">
    <source>
        <dbReference type="SAM" id="MobiDB-lite"/>
    </source>
</evidence>
<sequence length="338" mass="37956">MSNFEYVFAASSKKLPFLHDKFKPRSKFAKAFSGCKKYSKLKQKAPENEADVTRLPRITYDAQDSREAPPTFGSVRRGARREYPGFTGNAKILRPSKNAKSSVQSGTNGDRNASRESHSLDDDDGYLAFPSPLEQNSLLSKRGSDERSTDPSDDWKHSQTSATRRRDQRLVNGNSSGQATQNQGTKEKDPNFKPSELISDMDSLFIGDDTDDTTNDQSTCQNGDHGQSSLESSEESTNTMPSSSKGQGIRFADNTRFDNGEKRETDKAENNPFAKNFEEKLREIRGKSGVKRERERKRLQRKKRDGEVRPLGDLITSKRLQELLSPHNAQGVTIRLHS</sequence>
<dbReference type="EMBL" id="BMAT01013585">
    <property type="protein sequence ID" value="GFS15688.1"/>
    <property type="molecule type" value="Genomic_DNA"/>
</dbReference>
<keyword evidence="3" id="KW-1185">Reference proteome</keyword>
<accession>A0AAV4J186</accession>
<comment type="caution">
    <text evidence="2">The sequence shown here is derived from an EMBL/GenBank/DDBJ whole genome shotgun (WGS) entry which is preliminary data.</text>
</comment>
<feature type="compositionally biased region" description="Basic residues" evidence="1">
    <location>
        <begin position="294"/>
        <end position="303"/>
    </location>
</feature>
<feature type="compositionally biased region" description="Polar residues" evidence="1">
    <location>
        <begin position="98"/>
        <end position="111"/>
    </location>
</feature>
<protein>
    <submittedName>
        <fullName evidence="2">Uncharacterized protein</fullName>
    </submittedName>
</protein>
<gene>
    <name evidence="2" type="ORF">ElyMa_006776700</name>
</gene>
<feature type="compositionally biased region" description="Polar residues" evidence="1">
    <location>
        <begin position="171"/>
        <end position="184"/>
    </location>
</feature>
<proteinExistence type="predicted"/>
<dbReference type="Proteomes" id="UP000762676">
    <property type="component" value="Unassembled WGS sequence"/>
</dbReference>